<dbReference type="EMBL" id="CADCXU010009593">
    <property type="protein sequence ID" value="CAB0000570.1"/>
    <property type="molecule type" value="Genomic_DNA"/>
</dbReference>
<reference evidence="1 2" key="1">
    <citation type="submission" date="2020-02" db="EMBL/GenBank/DDBJ databases">
        <authorList>
            <person name="Ferguson B K."/>
        </authorList>
    </citation>
    <scope>NUCLEOTIDE SEQUENCE [LARGE SCALE GENOMIC DNA]</scope>
</reference>
<name>A0A6H5GEQ1_9HEMI</name>
<dbReference type="Proteomes" id="UP000479000">
    <property type="component" value="Unassembled WGS sequence"/>
</dbReference>
<keyword evidence="2" id="KW-1185">Reference proteome</keyword>
<sequence length="117" mass="13417">MSPRAMHGLIKSSTWTGCEEQFNRFKNIVEPKLLVKIVTGDYILKNVGTRKSIPLRNYHSMRIKQIIHHSSARAPQIYAGSRTVLDADPYLSQHNRTYVPVVSYYRQDADKAAPFIL</sequence>
<dbReference type="AlphaFoldDB" id="A0A6H5GEQ1"/>
<proteinExistence type="predicted"/>
<organism evidence="1 2">
    <name type="scientific">Nesidiocoris tenuis</name>
    <dbReference type="NCBI Taxonomy" id="355587"/>
    <lineage>
        <taxon>Eukaryota</taxon>
        <taxon>Metazoa</taxon>
        <taxon>Ecdysozoa</taxon>
        <taxon>Arthropoda</taxon>
        <taxon>Hexapoda</taxon>
        <taxon>Insecta</taxon>
        <taxon>Pterygota</taxon>
        <taxon>Neoptera</taxon>
        <taxon>Paraneoptera</taxon>
        <taxon>Hemiptera</taxon>
        <taxon>Heteroptera</taxon>
        <taxon>Panheteroptera</taxon>
        <taxon>Cimicomorpha</taxon>
        <taxon>Miridae</taxon>
        <taxon>Dicyphina</taxon>
        <taxon>Nesidiocoris</taxon>
    </lineage>
</organism>
<evidence type="ECO:0000313" key="2">
    <source>
        <dbReference type="Proteomes" id="UP000479000"/>
    </source>
</evidence>
<accession>A0A6H5GEQ1</accession>
<evidence type="ECO:0000313" key="1">
    <source>
        <dbReference type="EMBL" id="CAB0000570.1"/>
    </source>
</evidence>
<gene>
    <name evidence="1" type="ORF">NTEN_LOCUS6366</name>
</gene>
<protein>
    <submittedName>
        <fullName evidence="1">Uncharacterized protein</fullName>
    </submittedName>
</protein>